<keyword evidence="3" id="KW-1185">Reference proteome</keyword>
<feature type="domain" description="PRC-barrel" evidence="1">
    <location>
        <begin position="96"/>
        <end position="155"/>
    </location>
</feature>
<evidence type="ECO:0000313" key="2">
    <source>
        <dbReference type="EMBL" id="KQL53453.1"/>
    </source>
</evidence>
<comment type="caution">
    <text evidence="2">The sequence shown here is derived from an EMBL/GenBank/DDBJ whole genome shotgun (WGS) entry which is preliminary data.</text>
</comment>
<dbReference type="SUPFAM" id="SSF50346">
    <property type="entry name" value="PRC-barrel domain"/>
    <property type="match status" value="2"/>
</dbReference>
<evidence type="ECO:0000313" key="3">
    <source>
        <dbReference type="Proteomes" id="UP000051888"/>
    </source>
</evidence>
<dbReference type="AlphaFoldDB" id="A0A0Q3WXE4"/>
<dbReference type="InterPro" id="IPR011033">
    <property type="entry name" value="PRC_barrel-like_sf"/>
</dbReference>
<dbReference type="PATRIC" id="fig|157838.3.peg.1765"/>
<reference evidence="2 3" key="1">
    <citation type="submission" date="2015-09" db="EMBL/GenBank/DDBJ databases">
        <title>Genome sequencing project for genomic taxonomy and phylogenomics of Bacillus-like bacteria.</title>
        <authorList>
            <person name="Liu B."/>
            <person name="Wang J."/>
            <person name="Zhu Y."/>
            <person name="Liu G."/>
            <person name="Chen Q."/>
            <person name="Chen Z."/>
            <person name="Lan J."/>
            <person name="Che J."/>
            <person name="Ge C."/>
            <person name="Shi H."/>
            <person name="Pan Z."/>
            <person name="Liu X."/>
        </authorList>
    </citation>
    <scope>NUCLEOTIDE SEQUENCE [LARGE SCALE GENOMIC DNA]</scope>
    <source>
        <strain evidence="2 3">LMG 18435</strain>
    </source>
</reference>
<organism evidence="2 3">
    <name type="scientific">Heyndrickxia shackletonii</name>
    <dbReference type="NCBI Taxonomy" id="157838"/>
    <lineage>
        <taxon>Bacteria</taxon>
        <taxon>Bacillati</taxon>
        <taxon>Bacillota</taxon>
        <taxon>Bacilli</taxon>
        <taxon>Bacillales</taxon>
        <taxon>Bacillaceae</taxon>
        <taxon>Heyndrickxia</taxon>
    </lineage>
</organism>
<protein>
    <recommendedName>
        <fullName evidence="1">PRC-barrel domain-containing protein</fullName>
    </recommendedName>
</protein>
<dbReference type="EMBL" id="LJJC01000004">
    <property type="protein sequence ID" value="KQL53453.1"/>
    <property type="molecule type" value="Genomic_DNA"/>
</dbReference>
<name>A0A0Q3WXE4_9BACI</name>
<sequence>MRTYSLLKNMSVYDCDGSCVGEVCDICITDEGKVKSLIVKGKGFFHNLYSVPMDQVQAYGPHVIVLQKDGQLRKYKEAHNEYSMCHFQPIALKFMISGNGEELGLLEDVYFQEEVGTIIGYELTDGFFSDMLEGKRFIHSAHPPKFGKDAIIVTEKPLRGGDITYDEVPQLPK</sequence>
<dbReference type="Gene3D" id="2.30.30.240">
    <property type="entry name" value="PRC-barrel domain"/>
    <property type="match status" value="1"/>
</dbReference>
<proteinExistence type="predicted"/>
<gene>
    <name evidence="2" type="ORF">AN964_08060</name>
</gene>
<feature type="domain" description="PRC-barrel" evidence="1">
    <location>
        <begin position="3"/>
        <end position="66"/>
    </location>
</feature>
<dbReference type="Pfam" id="PF05239">
    <property type="entry name" value="PRC"/>
    <property type="match status" value="2"/>
</dbReference>
<dbReference type="InterPro" id="IPR027275">
    <property type="entry name" value="PRC-brl_dom"/>
</dbReference>
<accession>A0A0Q3WXE4</accession>
<dbReference type="STRING" id="157838.AN964_08060"/>
<dbReference type="OrthoDB" id="1707618at2"/>
<evidence type="ECO:0000259" key="1">
    <source>
        <dbReference type="Pfam" id="PF05239"/>
    </source>
</evidence>
<dbReference type="RefSeq" id="WP_055739183.1">
    <property type="nucleotide sequence ID" value="NZ_JAAIWL010000014.1"/>
</dbReference>
<dbReference type="Proteomes" id="UP000051888">
    <property type="component" value="Unassembled WGS sequence"/>
</dbReference>